<protein>
    <submittedName>
        <fullName evidence="2">N-acetyltransferase</fullName>
    </submittedName>
</protein>
<dbReference type="AlphaFoldDB" id="A0A7C4RAJ8"/>
<evidence type="ECO:0000313" key="2">
    <source>
        <dbReference type="EMBL" id="HGT71105.1"/>
    </source>
</evidence>
<name>A0A7C4RAJ8_UNCC3</name>
<dbReference type="InterPro" id="IPR000182">
    <property type="entry name" value="GNAT_dom"/>
</dbReference>
<dbReference type="GO" id="GO:0016747">
    <property type="term" value="F:acyltransferase activity, transferring groups other than amino-acyl groups"/>
    <property type="evidence" value="ECO:0007669"/>
    <property type="project" value="InterPro"/>
</dbReference>
<accession>A0A7C4RAJ8</accession>
<feature type="domain" description="N-acetyltransferase" evidence="1">
    <location>
        <begin position="3"/>
        <end position="170"/>
    </location>
</feature>
<dbReference type="PANTHER" id="PTHR43415:SF3">
    <property type="entry name" value="GNAT-FAMILY ACETYLTRANSFERASE"/>
    <property type="match status" value="1"/>
</dbReference>
<dbReference type="CDD" id="cd04301">
    <property type="entry name" value="NAT_SF"/>
    <property type="match status" value="1"/>
</dbReference>
<sequence>MNIKFRPHKREDIPLRVKWMNDPRVIKYLGFDISKKVTKKTASKWFDEYEKESRKGTKKFFLVLDNKKPIGLVGLSRIHKIDGSTDLFIIIGDKDYVGKGISKTMMNFIVHEYGFGRLDLHKINLGVFTDNKIAVNLYKKMGFKIEGTLKDEKFFGGRYHDLYSMAIFNKKK</sequence>
<evidence type="ECO:0000259" key="1">
    <source>
        <dbReference type="PROSITE" id="PS51186"/>
    </source>
</evidence>
<reference evidence="2" key="1">
    <citation type="journal article" date="2020" name="mSystems">
        <title>Genome- and Community-Level Interaction Insights into Carbon Utilization and Element Cycling Functions of Hydrothermarchaeota in Hydrothermal Sediment.</title>
        <authorList>
            <person name="Zhou Z."/>
            <person name="Liu Y."/>
            <person name="Xu W."/>
            <person name="Pan J."/>
            <person name="Luo Z.H."/>
            <person name="Li M."/>
        </authorList>
    </citation>
    <scope>NUCLEOTIDE SEQUENCE [LARGE SCALE GENOMIC DNA]</scope>
    <source>
        <strain evidence="2">SpSt-579</strain>
    </source>
</reference>
<dbReference type="SUPFAM" id="SSF55729">
    <property type="entry name" value="Acyl-CoA N-acyltransferases (Nat)"/>
    <property type="match status" value="1"/>
</dbReference>
<dbReference type="PANTHER" id="PTHR43415">
    <property type="entry name" value="SPERMIDINE N(1)-ACETYLTRANSFERASE"/>
    <property type="match status" value="1"/>
</dbReference>
<dbReference type="Gene3D" id="3.40.630.30">
    <property type="match status" value="1"/>
</dbReference>
<dbReference type="PROSITE" id="PS51186">
    <property type="entry name" value="GNAT"/>
    <property type="match status" value="1"/>
</dbReference>
<proteinExistence type="predicted"/>
<comment type="caution">
    <text evidence="2">The sequence shown here is derived from an EMBL/GenBank/DDBJ whole genome shotgun (WGS) entry which is preliminary data.</text>
</comment>
<organism evidence="2">
    <name type="scientific">candidate division CPR3 bacterium</name>
    <dbReference type="NCBI Taxonomy" id="2268181"/>
    <lineage>
        <taxon>Bacteria</taxon>
        <taxon>Bacteria division CPR3</taxon>
    </lineage>
</organism>
<dbReference type="Pfam" id="PF13302">
    <property type="entry name" value="Acetyltransf_3"/>
    <property type="match status" value="1"/>
</dbReference>
<dbReference type="InterPro" id="IPR016181">
    <property type="entry name" value="Acyl_CoA_acyltransferase"/>
</dbReference>
<gene>
    <name evidence="2" type="ORF">ENT43_02490</name>
</gene>
<keyword evidence="2" id="KW-0808">Transferase</keyword>
<dbReference type="EMBL" id="DSYQ01000010">
    <property type="protein sequence ID" value="HGT71105.1"/>
    <property type="molecule type" value="Genomic_DNA"/>
</dbReference>